<dbReference type="EMBL" id="OX451735">
    <property type="protein sequence ID" value="CAI8591919.1"/>
    <property type="molecule type" value="Genomic_DNA"/>
</dbReference>
<evidence type="ECO:0000313" key="2">
    <source>
        <dbReference type="Proteomes" id="UP001157006"/>
    </source>
</evidence>
<organism evidence="1 2">
    <name type="scientific">Vicia faba</name>
    <name type="common">Broad bean</name>
    <name type="synonym">Faba vulgaris</name>
    <dbReference type="NCBI Taxonomy" id="3906"/>
    <lineage>
        <taxon>Eukaryota</taxon>
        <taxon>Viridiplantae</taxon>
        <taxon>Streptophyta</taxon>
        <taxon>Embryophyta</taxon>
        <taxon>Tracheophyta</taxon>
        <taxon>Spermatophyta</taxon>
        <taxon>Magnoliopsida</taxon>
        <taxon>eudicotyledons</taxon>
        <taxon>Gunneridae</taxon>
        <taxon>Pentapetalae</taxon>
        <taxon>rosids</taxon>
        <taxon>fabids</taxon>
        <taxon>Fabales</taxon>
        <taxon>Fabaceae</taxon>
        <taxon>Papilionoideae</taxon>
        <taxon>50 kb inversion clade</taxon>
        <taxon>NPAAA clade</taxon>
        <taxon>Hologalegina</taxon>
        <taxon>IRL clade</taxon>
        <taxon>Fabeae</taxon>
        <taxon>Vicia</taxon>
    </lineage>
</organism>
<dbReference type="AlphaFoldDB" id="A0AAV0Z381"/>
<name>A0AAV0Z381_VICFA</name>
<keyword evidence="2" id="KW-1185">Reference proteome</keyword>
<accession>A0AAV0Z381</accession>
<gene>
    <name evidence="1" type="ORF">VFH_I013440</name>
</gene>
<reference evidence="1 2" key="1">
    <citation type="submission" date="2023-01" db="EMBL/GenBank/DDBJ databases">
        <authorList>
            <person name="Kreplak J."/>
        </authorList>
    </citation>
    <scope>NUCLEOTIDE SEQUENCE [LARGE SCALE GENOMIC DNA]</scope>
</reference>
<sequence>MKLSQSLCQKHQAQFHLFPLEIQTANSYSKMPLGLELRWPKELLTSPEASAAMKNLEHAKSNVNGTKRVVAAPKRKTQTIRNIYHDMRKRLRRGYINSFDMVLQDEMCIEKNTKVNEIGGSGNVNCSSDKGEYNNFLADILVKKWNQLGSSHSTSEETKVVQAITDIILGLQGDIPRDMPNGVPFIAVKKMS</sequence>
<protein>
    <submittedName>
        <fullName evidence="1">Uncharacterized protein</fullName>
    </submittedName>
</protein>
<proteinExistence type="predicted"/>
<dbReference type="Proteomes" id="UP001157006">
    <property type="component" value="Chromosome 1S"/>
</dbReference>
<evidence type="ECO:0000313" key="1">
    <source>
        <dbReference type="EMBL" id="CAI8591919.1"/>
    </source>
</evidence>